<evidence type="ECO:0000313" key="2">
    <source>
        <dbReference type="Proteomes" id="UP001162992"/>
    </source>
</evidence>
<dbReference type="Proteomes" id="UP001162992">
    <property type="component" value="Chromosome 6"/>
</dbReference>
<accession>A0ACC2DHA2</accession>
<proteinExistence type="predicted"/>
<dbReference type="EMBL" id="CM055097">
    <property type="protein sequence ID" value="KAJ7553676.1"/>
    <property type="molecule type" value="Genomic_DNA"/>
</dbReference>
<name>A0ACC2DHA2_DIPCM</name>
<sequence length="848" mass="94385">MPLSGPSPSSRRQKVEKIFKRFDGNGDGCLNREEMAALVIAVNPRVKFSDEQIRAILDEVFRTYGEFIEGEKGLSFDGLLRTYDDGAGDVDRDFDALGLDLEDSEEEGVAGREDAGMEATVGGDGEEVQQMGALKKGGGVVSIVDERAEVGAGRQRQNVGPWAASPSNGIMYDDTWRLVDDLDILLRRAEAKIQERKKAKEDKKKGGKSTAVEVSGELLREDVVRRGAEELGADYPSFLKSLVELRQRADASRTQEEAFDAHMAMGRTLTDHKFFEEALFSFRRATELKPTDVRPHFQLGNTLYSLGKFSEARSAYELSLEAAQSNNSRWASLLPQIHINLGIAKEGEGMLLGACEHYREAAILNPAHYRALKLLGSALLGVGEYQAAEKALLEAIFLKPDYADAHCDLGSALHALGNDERAIAEFQKTIDLKPDHVDALYNLGGLMRDAGRYERAAELYSKVLAIKPLHWQAQLNRGVALLGAGDVEEARRALKEAFKMTNRVELYDALIHLKNMQKRPKGLSTVIRKAQDNASRGEQYLSGDGSTEQSGAVSAIIAPSAFRRASTKTTVRQWMAAALDIRAFQRHTKLNRCNVVVLTTDITAEQLSLASGESHPVKFMRKADLEKILRRMLPFLGPEVFQETVKAINEKILNVLDRTTTGRVDVGMFLAIIAPLCAGTPEKRKRVVFDILVWRASKGMGAEIPRAEAKVYIKLLRAIYMPSQGTSELWEVQGEDEQEHISYSEFLEMFDDPDWAFGLMTTLVKLEKGDRIRHSGKKCSVCSYTIVGPRFKEVRANFSLCSTCYSEGKVPAQVKQEEYRFREYLTEAEAVKDKLKIFGPRRSPDLQS</sequence>
<reference evidence="2" key="1">
    <citation type="journal article" date="2024" name="Proc. Natl. Acad. Sci. U.S.A.">
        <title>Extraordinary preservation of gene collinearity over three hundred million years revealed in homosporous lycophytes.</title>
        <authorList>
            <person name="Li C."/>
            <person name="Wickell D."/>
            <person name="Kuo L.Y."/>
            <person name="Chen X."/>
            <person name="Nie B."/>
            <person name="Liao X."/>
            <person name="Peng D."/>
            <person name="Ji J."/>
            <person name="Jenkins J."/>
            <person name="Williams M."/>
            <person name="Shu S."/>
            <person name="Plott C."/>
            <person name="Barry K."/>
            <person name="Rajasekar S."/>
            <person name="Grimwood J."/>
            <person name="Han X."/>
            <person name="Sun S."/>
            <person name="Hou Z."/>
            <person name="He W."/>
            <person name="Dai G."/>
            <person name="Sun C."/>
            <person name="Schmutz J."/>
            <person name="Leebens-Mack J.H."/>
            <person name="Li F.W."/>
            <person name="Wang L."/>
        </authorList>
    </citation>
    <scope>NUCLEOTIDE SEQUENCE [LARGE SCALE GENOMIC DNA]</scope>
    <source>
        <strain evidence="2">cv. PW_Plant_1</strain>
    </source>
</reference>
<evidence type="ECO:0000313" key="1">
    <source>
        <dbReference type="EMBL" id="KAJ7553676.1"/>
    </source>
</evidence>
<protein>
    <submittedName>
        <fullName evidence="1">Uncharacterized protein</fullName>
    </submittedName>
</protein>
<comment type="caution">
    <text evidence="1">The sequence shown here is derived from an EMBL/GenBank/DDBJ whole genome shotgun (WGS) entry which is preliminary data.</text>
</comment>
<keyword evidence="2" id="KW-1185">Reference proteome</keyword>
<gene>
    <name evidence="1" type="ORF">O6H91_06G108300</name>
</gene>
<organism evidence="1 2">
    <name type="scientific">Diphasiastrum complanatum</name>
    <name type="common">Issler's clubmoss</name>
    <name type="synonym">Lycopodium complanatum</name>
    <dbReference type="NCBI Taxonomy" id="34168"/>
    <lineage>
        <taxon>Eukaryota</taxon>
        <taxon>Viridiplantae</taxon>
        <taxon>Streptophyta</taxon>
        <taxon>Embryophyta</taxon>
        <taxon>Tracheophyta</taxon>
        <taxon>Lycopodiopsida</taxon>
        <taxon>Lycopodiales</taxon>
        <taxon>Lycopodiaceae</taxon>
        <taxon>Lycopodioideae</taxon>
        <taxon>Diphasiastrum</taxon>
    </lineage>
</organism>